<keyword evidence="2" id="KW-1185">Reference proteome</keyword>
<organism evidence="1 2">
    <name type="scientific">Streptomyces castrisilvae</name>
    <dbReference type="NCBI Taxonomy" id="3033811"/>
    <lineage>
        <taxon>Bacteria</taxon>
        <taxon>Bacillati</taxon>
        <taxon>Actinomycetota</taxon>
        <taxon>Actinomycetes</taxon>
        <taxon>Kitasatosporales</taxon>
        <taxon>Streptomycetaceae</taxon>
        <taxon>Streptomyces</taxon>
    </lineage>
</organism>
<geneLocation type="plasmid" evidence="1 2">
    <name>unnamed1</name>
</geneLocation>
<name>A0ABY9HV97_9ACTN</name>
<evidence type="ECO:0000313" key="1">
    <source>
        <dbReference type="EMBL" id="WLQ38523.1"/>
    </source>
</evidence>
<reference evidence="1 2" key="1">
    <citation type="submission" date="2023-03" db="EMBL/GenBank/DDBJ databases">
        <title>Isolation and description of six Streptomyces strains from soil environments, able to metabolize different microbial glucans.</title>
        <authorList>
            <person name="Widen T."/>
            <person name="Larsbrink J."/>
        </authorList>
    </citation>
    <scope>NUCLEOTIDE SEQUENCE [LARGE SCALE GENOMIC DNA]</scope>
    <source>
        <strain evidence="1 2">Mut1</strain>
        <plasmid evidence="1 2">unnamed1</plasmid>
    </source>
</reference>
<dbReference type="Gene3D" id="3.40.50.1000">
    <property type="entry name" value="HAD superfamily/HAD-like"/>
    <property type="match status" value="1"/>
</dbReference>
<sequence length="243" mass="26675">MNAPLCTLRLAAVNIDGVLLNDTFSPVLHQLVVEWGGTYTAELEQRLLSQSQSAAARAMAGATGTDASEQEVLRAYFAARERYVREHPVRPVDGAVPLLKRLRALGLDLVCYGGLGADHFERHLGESASWFTAPGYICTNDFRPGIREIAEDCFGLRREQVLFIDDAASFAVRARELDVPFIGHPSSFEHGFQPALMRAAGTRHMVGSPDEIDEALVRRLDREAGEGTVWQDAARPRGAEVCI</sequence>
<accession>A0ABY9HV97</accession>
<dbReference type="InterPro" id="IPR023214">
    <property type="entry name" value="HAD_sf"/>
</dbReference>
<protein>
    <submittedName>
        <fullName evidence="1">HAD family phosphatase</fullName>
    </submittedName>
</protein>
<dbReference type="InterPro" id="IPR036412">
    <property type="entry name" value="HAD-like_sf"/>
</dbReference>
<dbReference type="Proteomes" id="UP001239522">
    <property type="component" value="Plasmid unnamed1"/>
</dbReference>
<keyword evidence="1" id="KW-0614">Plasmid</keyword>
<gene>
    <name evidence="1" type="ORF">P8A18_33960</name>
</gene>
<proteinExistence type="predicted"/>
<dbReference type="EMBL" id="CP120998">
    <property type="protein sequence ID" value="WLQ38523.1"/>
    <property type="molecule type" value="Genomic_DNA"/>
</dbReference>
<evidence type="ECO:0000313" key="2">
    <source>
        <dbReference type="Proteomes" id="UP001239522"/>
    </source>
</evidence>
<dbReference type="SUPFAM" id="SSF56784">
    <property type="entry name" value="HAD-like"/>
    <property type="match status" value="1"/>
</dbReference>
<dbReference type="RefSeq" id="WP_306061634.1">
    <property type="nucleotide sequence ID" value="NZ_CP120998.1"/>
</dbReference>